<evidence type="ECO:0000256" key="1">
    <source>
        <dbReference type="SAM" id="MobiDB-lite"/>
    </source>
</evidence>
<reference evidence="2" key="1">
    <citation type="submission" date="2023-08" db="EMBL/GenBank/DDBJ databases">
        <authorList>
            <person name="Chen Y."/>
            <person name="Shah S."/>
            <person name="Dougan E. K."/>
            <person name="Thang M."/>
            <person name="Chan C."/>
        </authorList>
    </citation>
    <scope>NUCLEOTIDE SEQUENCE</scope>
</reference>
<organism evidence="2 3">
    <name type="scientific">Effrenium voratum</name>
    <dbReference type="NCBI Taxonomy" id="2562239"/>
    <lineage>
        <taxon>Eukaryota</taxon>
        <taxon>Sar</taxon>
        <taxon>Alveolata</taxon>
        <taxon>Dinophyceae</taxon>
        <taxon>Suessiales</taxon>
        <taxon>Symbiodiniaceae</taxon>
        <taxon>Effrenium</taxon>
    </lineage>
</organism>
<dbReference type="AlphaFoldDB" id="A0AA36MZT4"/>
<feature type="compositionally biased region" description="Basic and acidic residues" evidence="1">
    <location>
        <begin position="365"/>
        <end position="374"/>
    </location>
</feature>
<dbReference type="Proteomes" id="UP001178507">
    <property type="component" value="Unassembled WGS sequence"/>
</dbReference>
<protein>
    <submittedName>
        <fullName evidence="2">Uncharacterized protein</fullName>
    </submittedName>
</protein>
<feature type="region of interest" description="Disordered" evidence="1">
    <location>
        <begin position="346"/>
        <end position="374"/>
    </location>
</feature>
<proteinExistence type="predicted"/>
<dbReference type="EMBL" id="CAUJNA010001132">
    <property type="protein sequence ID" value="CAJ1384618.1"/>
    <property type="molecule type" value="Genomic_DNA"/>
</dbReference>
<comment type="caution">
    <text evidence="2">The sequence shown here is derived from an EMBL/GenBank/DDBJ whole genome shotgun (WGS) entry which is preliminary data.</text>
</comment>
<sequence length="374" mass="42221">MRFPGVDDLEAMVRQTKPPEVRCQPGPQAGTREGAGQLGEAGRGLHAHCGGLRLRATCLLALTSSITCYSLLGAHGVDCWRRILYWFFVMDVVEVPITWKKLGWIGYEADIQRYLKGIGDSKVAWVLSWIKEVKDEGSILGSRMRSALGLVRPFLGVIFAWASRLQPGGFHQVPMAVQIVLEFIKVEITRRPMTEPRPLPKKVDKLFRVDAKAEGEVGGWESFEGRSTFDARWFSLKLTRKTPPWAYVKGEPFRVIASLELIATTILAVVLMELAVQLGDLGTTLQLAWTPREQNEEADALTNLDFTLFNPDLRVQLELDELGFKVIPKIMEAAMQLDAEIRLKKDKKKKVQEHSSKNAAKKPKKAEMRWKEPW</sequence>
<evidence type="ECO:0000313" key="3">
    <source>
        <dbReference type="Proteomes" id="UP001178507"/>
    </source>
</evidence>
<name>A0AA36MZT4_9DINO</name>
<evidence type="ECO:0000313" key="2">
    <source>
        <dbReference type="EMBL" id="CAJ1384618.1"/>
    </source>
</evidence>
<gene>
    <name evidence="2" type="ORF">EVOR1521_LOCUS11447</name>
</gene>
<accession>A0AA36MZT4</accession>
<keyword evidence="3" id="KW-1185">Reference proteome</keyword>